<dbReference type="PANTHER" id="PTHR30485">
    <property type="entry name" value="NI/FE-HYDROGENASE 1 B-TYPE CYTOCHROME SUBUNIT"/>
    <property type="match status" value="1"/>
</dbReference>
<dbReference type="InterPro" id="IPR051542">
    <property type="entry name" value="Hydrogenase_cytochrome"/>
</dbReference>
<feature type="transmembrane region" description="Helical" evidence="13">
    <location>
        <begin position="28"/>
        <end position="48"/>
    </location>
</feature>
<keyword evidence="8" id="KW-0249">Electron transport</keyword>
<dbReference type="FunFam" id="1.20.950.20:FF:000003">
    <property type="entry name" value="Ni/Fe-hydrogenase 1 b-type cytochrome subunit"/>
    <property type="match status" value="1"/>
</dbReference>
<name>A0A8J6YVH2_9PROT</name>
<feature type="transmembrane region" description="Helical" evidence="13">
    <location>
        <begin position="194"/>
        <end position="211"/>
    </location>
</feature>
<evidence type="ECO:0000256" key="9">
    <source>
        <dbReference type="ARBA" id="ARBA00022989"/>
    </source>
</evidence>
<evidence type="ECO:0000256" key="13">
    <source>
        <dbReference type="SAM" id="Phobius"/>
    </source>
</evidence>
<evidence type="ECO:0000313" key="16">
    <source>
        <dbReference type="Proteomes" id="UP000631034"/>
    </source>
</evidence>
<keyword evidence="11 13" id="KW-0472">Membrane</keyword>
<dbReference type="PRINTS" id="PR00161">
    <property type="entry name" value="NIHGNASECYTB"/>
</dbReference>
<dbReference type="EMBL" id="JACZHT010000001">
    <property type="protein sequence ID" value="MBE1236492.1"/>
    <property type="molecule type" value="Genomic_DNA"/>
</dbReference>
<comment type="caution">
    <text evidence="15">The sequence shown here is derived from an EMBL/GenBank/DDBJ whole genome shotgun (WGS) entry which is preliminary data.</text>
</comment>
<evidence type="ECO:0000256" key="2">
    <source>
        <dbReference type="ARBA" id="ARBA00008622"/>
    </source>
</evidence>
<comment type="similarity">
    <text evidence="2">Belongs to the HupC/HyaC/HydC family.</text>
</comment>
<evidence type="ECO:0000256" key="8">
    <source>
        <dbReference type="ARBA" id="ARBA00022982"/>
    </source>
</evidence>
<dbReference type="RefSeq" id="WP_192533348.1">
    <property type="nucleotide sequence ID" value="NZ_JACZHT010000001.1"/>
</dbReference>
<feature type="transmembrane region" description="Helical" evidence="13">
    <location>
        <begin position="136"/>
        <end position="160"/>
    </location>
</feature>
<evidence type="ECO:0000256" key="11">
    <source>
        <dbReference type="ARBA" id="ARBA00023136"/>
    </source>
</evidence>
<dbReference type="Pfam" id="PF01292">
    <property type="entry name" value="Ni_hydr_CYTB"/>
    <property type="match status" value="1"/>
</dbReference>
<dbReference type="GO" id="GO:0005506">
    <property type="term" value="F:iron ion binding"/>
    <property type="evidence" value="ECO:0007669"/>
    <property type="project" value="InterPro"/>
</dbReference>
<protein>
    <recommendedName>
        <fullName evidence="12">Probable Ni/Fe-hydrogenase B-type cytochrome subunit</fullName>
    </recommendedName>
</protein>
<dbReference type="GO" id="GO:0005886">
    <property type="term" value="C:plasma membrane"/>
    <property type="evidence" value="ECO:0007669"/>
    <property type="project" value="UniProtKB-SubCell"/>
</dbReference>
<evidence type="ECO:0000256" key="7">
    <source>
        <dbReference type="ARBA" id="ARBA00022723"/>
    </source>
</evidence>
<evidence type="ECO:0000313" key="15">
    <source>
        <dbReference type="EMBL" id="MBE1236492.1"/>
    </source>
</evidence>
<dbReference type="GO" id="GO:0009055">
    <property type="term" value="F:electron transfer activity"/>
    <property type="evidence" value="ECO:0007669"/>
    <property type="project" value="InterPro"/>
</dbReference>
<keyword evidence="5" id="KW-0349">Heme</keyword>
<dbReference type="InterPro" id="IPR011577">
    <property type="entry name" value="Cyt_b561_bac/Ni-Hgenase"/>
</dbReference>
<keyword evidence="6 13" id="KW-0812">Transmembrane</keyword>
<dbReference type="Proteomes" id="UP000631034">
    <property type="component" value="Unassembled WGS sequence"/>
</dbReference>
<dbReference type="InterPro" id="IPR016174">
    <property type="entry name" value="Di-haem_cyt_TM"/>
</dbReference>
<keyword evidence="9 13" id="KW-1133">Transmembrane helix</keyword>
<reference evidence="15" key="1">
    <citation type="submission" date="2020-10" db="EMBL/GenBank/DDBJ databases">
        <title>Genome sequence of the unusual species of purple photosynthetic bacteria, Phaeovibrio sulfidiphilus DSM 23193, type strain.</title>
        <authorList>
            <person name="Kyndt J.A."/>
            <person name="Meyer T.E."/>
        </authorList>
    </citation>
    <scope>NUCLEOTIDE SEQUENCE</scope>
    <source>
        <strain evidence="15">DSM 23193</strain>
    </source>
</reference>
<proteinExistence type="inferred from homology"/>
<keyword evidence="4" id="KW-1003">Cell membrane</keyword>
<keyword evidence="3" id="KW-0813">Transport</keyword>
<keyword evidence="7" id="KW-0479">Metal-binding</keyword>
<feature type="domain" description="Cytochrome b561 bacterial/Ni-hydrogenase" evidence="14">
    <location>
        <begin position="22"/>
        <end position="228"/>
    </location>
</feature>
<dbReference type="PANTHER" id="PTHR30485:SF0">
    <property type="entry name" value="NI_FE-HYDROGENASE 1 B-TYPE CYTOCHROME SUBUNIT-RELATED"/>
    <property type="match status" value="1"/>
</dbReference>
<evidence type="ECO:0000256" key="10">
    <source>
        <dbReference type="ARBA" id="ARBA00023004"/>
    </source>
</evidence>
<evidence type="ECO:0000256" key="5">
    <source>
        <dbReference type="ARBA" id="ARBA00022617"/>
    </source>
</evidence>
<dbReference type="NCBIfam" id="TIGR02125">
    <property type="entry name" value="CytB-hydogenase"/>
    <property type="match status" value="1"/>
</dbReference>
<dbReference type="AlphaFoldDB" id="A0A8J6YVH2"/>
<feature type="transmembrane region" description="Helical" evidence="13">
    <location>
        <begin position="69"/>
        <end position="88"/>
    </location>
</feature>
<keyword evidence="10" id="KW-0408">Iron</keyword>
<dbReference type="InterPro" id="IPR000516">
    <property type="entry name" value="Ni-dep_Hydgase_cyt-B"/>
</dbReference>
<organism evidence="15 16">
    <name type="scientific">Phaeovibrio sulfidiphilus</name>
    <dbReference type="NCBI Taxonomy" id="1220600"/>
    <lineage>
        <taxon>Bacteria</taxon>
        <taxon>Pseudomonadati</taxon>
        <taxon>Pseudomonadota</taxon>
        <taxon>Alphaproteobacteria</taxon>
        <taxon>Rhodospirillales</taxon>
        <taxon>Rhodospirillaceae</taxon>
        <taxon>Phaeovibrio</taxon>
    </lineage>
</organism>
<dbReference type="GO" id="GO:0020037">
    <property type="term" value="F:heme binding"/>
    <property type="evidence" value="ECO:0007669"/>
    <property type="project" value="TreeGrafter"/>
</dbReference>
<dbReference type="Gene3D" id="1.20.950.20">
    <property type="entry name" value="Transmembrane di-heme cytochromes, Chain C"/>
    <property type="match status" value="1"/>
</dbReference>
<sequence>MATIDDFEIARRSRMVKALYIYRPMNRLWHWVNAATILVLMITGFFMGRPFPSVEGDTSVLYVMGWLRYIHFVAGWILLVGFVLRVYLALSGNRYARELFLPDVLSREWWKGLFTELAWYMFLIKEPPKYAGHNPLAQFLMFCFFVVGLLVMLLTGFALFSEAVGQGSWADHLFGWVIELFGGNSLAVHAWHRLGMWCLIFIILAHIYTAVREDIMSRQSMVSTMISGWRMFKD</sequence>
<comment type="subcellular location">
    <subcellularLocation>
        <location evidence="1">Cell membrane</location>
        <topology evidence="1">Multi-pass membrane protein</topology>
    </subcellularLocation>
</comment>
<dbReference type="GO" id="GO:0022904">
    <property type="term" value="P:respiratory electron transport chain"/>
    <property type="evidence" value="ECO:0007669"/>
    <property type="project" value="InterPro"/>
</dbReference>
<evidence type="ECO:0000256" key="12">
    <source>
        <dbReference type="ARBA" id="ARBA00072962"/>
    </source>
</evidence>
<evidence type="ECO:0000256" key="4">
    <source>
        <dbReference type="ARBA" id="ARBA00022475"/>
    </source>
</evidence>
<dbReference type="SUPFAM" id="SSF81342">
    <property type="entry name" value="Transmembrane di-heme cytochromes"/>
    <property type="match status" value="1"/>
</dbReference>
<gene>
    <name evidence="15" type="primary">cybH</name>
    <name evidence="15" type="ORF">IHV25_02340</name>
</gene>
<accession>A0A8J6YVH2</accession>
<evidence type="ECO:0000256" key="3">
    <source>
        <dbReference type="ARBA" id="ARBA00022448"/>
    </source>
</evidence>
<evidence type="ECO:0000259" key="14">
    <source>
        <dbReference type="Pfam" id="PF01292"/>
    </source>
</evidence>
<evidence type="ECO:0000256" key="1">
    <source>
        <dbReference type="ARBA" id="ARBA00004651"/>
    </source>
</evidence>
<evidence type="ECO:0000256" key="6">
    <source>
        <dbReference type="ARBA" id="ARBA00022692"/>
    </source>
</evidence>
<keyword evidence="16" id="KW-1185">Reference proteome</keyword>